<sequence>MAEDSPVRDIENDKAYNYEEEEEEENEEGVVKALEVEVKQMAKSILDYRQTLPDQLKKSLATLLVAQRPSLVEPVEEDFPSPRASQTLMPGILGPAGSANQDGAESLESGKVALLAEDDPETARKILQLKAKVSSNVAALPIVLKRVNDCISKIDNLGTFDANLFPGFKRKKM</sequence>
<feature type="region of interest" description="Disordered" evidence="1">
    <location>
        <begin position="72"/>
        <end position="105"/>
    </location>
</feature>
<evidence type="ECO:0000313" key="2">
    <source>
        <dbReference type="EMBL" id="KAI3927756.1"/>
    </source>
</evidence>
<comment type="caution">
    <text evidence="2">The sequence shown here is derived from an EMBL/GenBank/DDBJ whole genome shotgun (WGS) entry which is preliminary data.</text>
</comment>
<evidence type="ECO:0000313" key="3">
    <source>
        <dbReference type="Proteomes" id="UP001202328"/>
    </source>
</evidence>
<dbReference type="PANTHER" id="PTHR36045:SF2">
    <property type="entry name" value="OS04G0558500 PROTEIN"/>
    <property type="match status" value="1"/>
</dbReference>
<protein>
    <submittedName>
        <fullName evidence="2">Uncharacterized protein</fullName>
    </submittedName>
</protein>
<keyword evidence="3" id="KW-1185">Reference proteome</keyword>
<feature type="compositionally biased region" description="Basic and acidic residues" evidence="1">
    <location>
        <begin position="1"/>
        <end position="17"/>
    </location>
</feature>
<proteinExistence type="predicted"/>
<dbReference type="EMBL" id="JAJJMB010007708">
    <property type="protein sequence ID" value="KAI3927756.1"/>
    <property type="molecule type" value="Genomic_DNA"/>
</dbReference>
<accession>A0AAD4XMZ5</accession>
<dbReference type="AlphaFoldDB" id="A0AAD4XMZ5"/>
<gene>
    <name evidence="2" type="ORF">MKW98_023357</name>
</gene>
<dbReference type="PANTHER" id="PTHR36045">
    <property type="entry name" value="OS04G0558500 PROTEIN"/>
    <property type="match status" value="1"/>
</dbReference>
<feature type="region of interest" description="Disordered" evidence="1">
    <location>
        <begin position="1"/>
        <end position="29"/>
    </location>
</feature>
<reference evidence="2" key="1">
    <citation type="submission" date="2022-04" db="EMBL/GenBank/DDBJ databases">
        <title>A functionally conserved STORR gene fusion in Papaver species that diverged 16.8 million years ago.</title>
        <authorList>
            <person name="Catania T."/>
        </authorList>
    </citation>
    <scope>NUCLEOTIDE SEQUENCE</scope>
    <source>
        <strain evidence="2">S-188037</strain>
    </source>
</reference>
<dbReference type="Proteomes" id="UP001202328">
    <property type="component" value="Unassembled WGS sequence"/>
</dbReference>
<feature type="compositionally biased region" description="Acidic residues" evidence="1">
    <location>
        <begin position="18"/>
        <end position="28"/>
    </location>
</feature>
<evidence type="ECO:0000256" key="1">
    <source>
        <dbReference type="SAM" id="MobiDB-lite"/>
    </source>
</evidence>
<organism evidence="2 3">
    <name type="scientific">Papaver atlanticum</name>
    <dbReference type="NCBI Taxonomy" id="357466"/>
    <lineage>
        <taxon>Eukaryota</taxon>
        <taxon>Viridiplantae</taxon>
        <taxon>Streptophyta</taxon>
        <taxon>Embryophyta</taxon>
        <taxon>Tracheophyta</taxon>
        <taxon>Spermatophyta</taxon>
        <taxon>Magnoliopsida</taxon>
        <taxon>Ranunculales</taxon>
        <taxon>Papaveraceae</taxon>
        <taxon>Papaveroideae</taxon>
        <taxon>Papaver</taxon>
    </lineage>
</organism>
<name>A0AAD4XMZ5_9MAGN</name>